<protein>
    <submittedName>
        <fullName evidence="2">Uncharacterized protein</fullName>
    </submittedName>
</protein>
<dbReference type="Proteomes" id="UP001604277">
    <property type="component" value="Unassembled WGS sequence"/>
</dbReference>
<keyword evidence="3" id="KW-1185">Reference proteome</keyword>
<evidence type="ECO:0000313" key="3">
    <source>
        <dbReference type="Proteomes" id="UP001604277"/>
    </source>
</evidence>
<dbReference type="EMBL" id="JBFOLJ010000005">
    <property type="protein sequence ID" value="KAL2537916.1"/>
    <property type="molecule type" value="Genomic_DNA"/>
</dbReference>
<sequence length="128" mass="15296">MQEDDLIDSDLHFIKLNVNDISKSYEWSNAIKNKSRNSVDKIKERKSISEGKKKQETKHLRNKIFRWHRMGIHQYTRRIRRVRLERIVRGLTPLMPLGIVQHERVCISSPLMPLSIIRTFHFFTDVLS</sequence>
<proteinExistence type="predicted"/>
<comment type="caution">
    <text evidence="2">The sequence shown here is derived from an EMBL/GenBank/DDBJ whole genome shotgun (WGS) entry which is preliminary data.</text>
</comment>
<feature type="compositionally biased region" description="Basic and acidic residues" evidence="1">
    <location>
        <begin position="37"/>
        <end position="57"/>
    </location>
</feature>
<reference evidence="3" key="1">
    <citation type="submission" date="2024-07" db="EMBL/GenBank/DDBJ databases">
        <title>Two chromosome-level genome assemblies of Korean endemic species Abeliophyllum distichum and Forsythia ovata (Oleaceae).</title>
        <authorList>
            <person name="Jang H."/>
        </authorList>
    </citation>
    <scope>NUCLEOTIDE SEQUENCE [LARGE SCALE GENOMIC DNA]</scope>
</reference>
<organism evidence="2 3">
    <name type="scientific">Forsythia ovata</name>
    <dbReference type="NCBI Taxonomy" id="205694"/>
    <lineage>
        <taxon>Eukaryota</taxon>
        <taxon>Viridiplantae</taxon>
        <taxon>Streptophyta</taxon>
        <taxon>Embryophyta</taxon>
        <taxon>Tracheophyta</taxon>
        <taxon>Spermatophyta</taxon>
        <taxon>Magnoliopsida</taxon>
        <taxon>eudicotyledons</taxon>
        <taxon>Gunneridae</taxon>
        <taxon>Pentapetalae</taxon>
        <taxon>asterids</taxon>
        <taxon>lamiids</taxon>
        <taxon>Lamiales</taxon>
        <taxon>Oleaceae</taxon>
        <taxon>Forsythieae</taxon>
        <taxon>Forsythia</taxon>
    </lineage>
</organism>
<name>A0ABD1VKN5_9LAMI</name>
<dbReference type="AlphaFoldDB" id="A0ABD1VKN5"/>
<accession>A0ABD1VKN5</accession>
<gene>
    <name evidence="2" type="ORF">Fot_19307</name>
</gene>
<feature type="region of interest" description="Disordered" evidence="1">
    <location>
        <begin position="36"/>
        <end position="57"/>
    </location>
</feature>
<evidence type="ECO:0000256" key="1">
    <source>
        <dbReference type="SAM" id="MobiDB-lite"/>
    </source>
</evidence>
<evidence type="ECO:0000313" key="2">
    <source>
        <dbReference type="EMBL" id="KAL2537916.1"/>
    </source>
</evidence>